<dbReference type="AlphaFoldDB" id="K9X6B0"/>
<dbReference type="EMBL" id="CP003642">
    <property type="protein sequence ID" value="AFZ27167.1"/>
    <property type="molecule type" value="Genomic_DNA"/>
</dbReference>
<gene>
    <name evidence="1" type="ORF">Cylst_5122</name>
</gene>
<evidence type="ECO:0000313" key="2">
    <source>
        <dbReference type="Proteomes" id="UP000010475"/>
    </source>
</evidence>
<accession>K9X6B0</accession>
<protein>
    <submittedName>
        <fullName evidence="1">Uncharacterized protein</fullName>
    </submittedName>
</protein>
<proteinExistence type="predicted"/>
<dbReference type="HOGENOM" id="CLU_2568159_0_0_3"/>
<organism evidence="1 2">
    <name type="scientific">Cylindrospermum stagnale PCC 7417</name>
    <dbReference type="NCBI Taxonomy" id="56107"/>
    <lineage>
        <taxon>Bacteria</taxon>
        <taxon>Bacillati</taxon>
        <taxon>Cyanobacteriota</taxon>
        <taxon>Cyanophyceae</taxon>
        <taxon>Nostocales</taxon>
        <taxon>Nostocaceae</taxon>
        <taxon>Cylindrospermum</taxon>
    </lineage>
</organism>
<dbReference type="KEGG" id="csg:Cylst_5122"/>
<dbReference type="STRING" id="56107.Cylst_5122"/>
<reference evidence="1 2" key="1">
    <citation type="submission" date="2012-06" db="EMBL/GenBank/DDBJ databases">
        <title>Finished chromosome of genome of Cylindrospermum stagnale PCC 7417.</title>
        <authorList>
            <consortium name="US DOE Joint Genome Institute"/>
            <person name="Gugger M."/>
            <person name="Coursin T."/>
            <person name="Rippka R."/>
            <person name="Tandeau De Marsac N."/>
            <person name="Huntemann M."/>
            <person name="Wei C.-L."/>
            <person name="Han J."/>
            <person name="Detter J.C."/>
            <person name="Han C."/>
            <person name="Tapia R."/>
            <person name="Chen A."/>
            <person name="Kyrpides N."/>
            <person name="Mavromatis K."/>
            <person name="Markowitz V."/>
            <person name="Szeto E."/>
            <person name="Ivanova N."/>
            <person name="Pagani I."/>
            <person name="Pati A."/>
            <person name="Goodwin L."/>
            <person name="Nordberg H.P."/>
            <person name="Cantor M.N."/>
            <person name="Hua S.X."/>
            <person name="Woyke T."/>
            <person name="Kerfeld C.A."/>
        </authorList>
    </citation>
    <scope>NUCLEOTIDE SEQUENCE [LARGE SCALE GENOMIC DNA]</scope>
    <source>
        <strain evidence="1 2">PCC 7417</strain>
    </source>
</reference>
<evidence type="ECO:0000313" key="1">
    <source>
        <dbReference type="EMBL" id="AFZ27167.1"/>
    </source>
</evidence>
<name>K9X6B0_9NOST</name>
<dbReference type="Proteomes" id="UP000010475">
    <property type="component" value="Chromosome"/>
</dbReference>
<keyword evidence="2" id="KW-1185">Reference proteome</keyword>
<sequence>MRGETAHVASVVDALRVASLTMIVSVSPLGLGLGFPSGLGGEQVLTRFFLRLARCILEVVNFGQIIKLNVVVTIFKHKLSN</sequence>